<organism evidence="7 8">
    <name type="scientific">Folsomia candida</name>
    <name type="common">Springtail</name>
    <dbReference type="NCBI Taxonomy" id="158441"/>
    <lineage>
        <taxon>Eukaryota</taxon>
        <taxon>Metazoa</taxon>
        <taxon>Ecdysozoa</taxon>
        <taxon>Arthropoda</taxon>
        <taxon>Hexapoda</taxon>
        <taxon>Collembola</taxon>
        <taxon>Entomobryomorpha</taxon>
        <taxon>Isotomoidea</taxon>
        <taxon>Isotomidae</taxon>
        <taxon>Proisotominae</taxon>
        <taxon>Folsomia</taxon>
    </lineage>
</organism>
<dbReference type="EMBL" id="LNIX01000001">
    <property type="protein sequence ID" value="OXA63796.1"/>
    <property type="molecule type" value="Genomic_DNA"/>
</dbReference>
<gene>
    <name evidence="7" type="ORF">Fcan01_02524</name>
</gene>
<comment type="subcellular location">
    <subcellularLocation>
        <location evidence="1">Cytoplasm</location>
    </subcellularLocation>
</comment>
<dbReference type="InterPro" id="IPR004000">
    <property type="entry name" value="Actin"/>
</dbReference>
<evidence type="ECO:0000256" key="4">
    <source>
        <dbReference type="ARBA" id="ARBA00022741"/>
    </source>
</evidence>
<evidence type="ECO:0000256" key="1">
    <source>
        <dbReference type="ARBA" id="ARBA00004496"/>
    </source>
</evidence>
<comment type="similarity">
    <text evidence="2 6">Belongs to the actin family.</text>
</comment>
<dbReference type="FunFam" id="3.30.420.40:FF:000050">
    <property type="entry name" value="Actin, alpha skeletal muscle"/>
    <property type="match status" value="1"/>
</dbReference>
<accession>A0A226F4E9</accession>
<dbReference type="Gene3D" id="3.30.420.40">
    <property type="match status" value="2"/>
</dbReference>
<proteinExistence type="inferred from homology"/>
<dbReference type="OrthoDB" id="5132116at2759"/>
<dbReference type="AlphaFoldDB" id="A0A226F4E9"/>
<dbReference type="GO" id="GO:0005737">
    <property type="term" value="C:cytoplasm"/>
    <property type="evidence" value="ECO:0007669"/>
    <property type="project" value="UniProtKB-SubCell"/>
</dbReference>
<dbReference type="GO" id="GO:0005524">
    <property type="term" value="F:ATP binding"/>
    <property type="evidence" value="ECO:0007669"/>
    <property type="project" value="UniProtKB-KW"/>
</dbReference>
<keyword evidence="8" id="KW-1185">Reference proteome</keyword>
<keyword evidence="5" id="KW-0067">ATP-binding</keyword>
<dbReference type="OMA" id="PVWGGYP"/>
<evidence type="ECO:0000313" key="7">
    <source>
        <dbReference type="EMBL" id="OXA63796.1"/>
    </source>
</evidence>
<keyword evidence="3" id="KW-0963">Cytoplasm</keyword>
<evidence type="ECO:0000256" key="6">
    <source>
        <dbReference type="RuleBase" id="RU000487"/>
    </source>
</evidence>
<dbReference type="SUPFAM" id="SSF53067">
    <property type="entry name" value="Actin-like ATPase domain"/>
    <property type="match status" value="2"/>
</dbReference>
<dbReference type="PROSITE" id="PS01132">
    <property type="entry name" value="ACTINS_ACT_LIKE"/>
    <property type="match status" value="1"/>
</dbReference>
<reference evidence="7 8" key="1">
    <citation type="submission" date="2015-12" db="EMBL/GenBank/DDBJ databases">
        <title>The genome of Folsomia candida.</title>
        <authorList>
            <person name="Faddeeva A."/>
            <person name="Derks M.F."/>
            <person name="Anvar Y."/>
            <person name="Smit S."/>
            <person name="Van Straalen N."/>
            <person name="Roelofs D."/>
        </authorList>
    </citation>
    <scope>NUCLEOTIDE SEQUENCE [LARGE SCALE GENOMIC DNA]</scope>
    <source>
        <strain evidence="7 8">VU population</strain>
        <tissue evidence="7">Whole body</tissue>
    </source>
</reference>
<dbReference type="PANTHER" id="PTHR11937">
    <property type="entry name" value="ACTIN"/>
    <property type="match status" value="1"/>
</dbReference>
<dbReference type="PRINTS" id="PR00190">
    <property type="entry name" value="ACTIN"/>
</dbReference>
<dbReference type="SMART" id="SM00268">
    <property type="entry name" value="ACTIN"/>
    <property type="match status" value="1"/>
</dbReference>
<keyword evidence="4" id="KW-0547">Nucleotide-binding</keyword>
<evidence type="ECO:0000256" key="3">
    <source>
        <dbReference type="ARBA" id="ARBA00022490"/>
    </source>
</evidence>
<evidence type="ECO:0000313" key="8">
    <source>
        <dbReference type="Proteomes" id="UP000198287"/>
    </source>
</evidence>
<protein>
    <submittedName>
        <fullName evidence="7">Actin</fullName>
    </submittedName>
</protein>
<sequence length="373" mass="41527">MCERTIVVDNGSGSIYAGFAEEEDPISTFQNFTRIKKAGDRQTQYGDSCGDFSDAVKYRNFVDEITNGNVKINYPMERGIVVDWDGMEAVWSHTFSKVLNAKPEECNLLITEATMNPKPNREKMAQTLFEKFGFPAISIEQAGILPLYSAGLTTGVVLDCGDGVVETVPVWGGYPISDAIKRVNIGGRDISELLGKLLQEKGHASKQLEILRFIKENTAYVSERSGAGHPSTSRDIFELPDGEIITIEDEIRHRCSELLFNPSMLEESDKIGVHEMLYKSIMKTNMDIRKDLYGNIVLSGGSTLFPGFVERLSKEIASLLPQKAKLTIRASPDRRYATWKGASVLASLSNFSRLLISKQEYDDVGPVIMHKHK</sequence>
<dbReference type="STRING" id="158441.A0A226F4E9"/>
<dbReference type="Proteomes" id="UP000198287">
    <property type="component" value="Unassembled WGS sequence"/>
</dbReference>
<dbReference type="InterPro" id="IPR043129">
    <property type="entry name" value="ATPase_NBD"/>
</dbReference>
<dbReference type="InterPro" id="IPR020902">
    <property type="entry name" value="Actin/actin-like_CS"/>
</dbReference>
<evidence type="ECO:0000256" key="5">
    <source>
        <dbReference type="ARBA" id="ARBA00022840"/>
    </source>
</evidence>
<evidence type="ECO:0000256" key="2">
    <source>
        <dbReference type="ARBA" id="ARBA00006752"/>
    </source>
</evidence>
<comment type="caution">
    <text evidence="7">The sequence shown here is derived from an EMBL/GenBank/DDBJ whole genome shotgun (WGS) entry which is preliminary data.</text>
</comment>
<dbReference type="Gene3D" id="3.90.640.10">
    <property type="entry name" value="Actin, Chain A, domain 4"/>
    <property type="match status" value="1"/>
</dbReference>
<dbReference type="Pfam" id="PF00022">
    <property type="entry name" value="Actin"/>
    <property type="match status" value="1"/>
</dbReference>
<name>A0A226F4E9_FOLCA</name>